<comment type="caution">
    <text evidence="6">The sequence shown here is derived from an EMBL/GenBank/DDBJ whole genome shotgun (WGS) entry which is preliminary data.</text>
</comment>
<proteinExistence type="predicted"/>
<evidence type="ECO:0000256" key="2">
    <source>
        <dbReference type="ARBA" id="ARBA00022771"/>
    </source>
</evidence>
<name>A0AAD7G044_MYCRO</name>
<feature type="domain" description="MYND-type" evidence="5">
    <location>
        <begin position="385"/>
        <end position="431"/>
    </location>
</feature>
<evidence type="ECO:0000256" key="4">
    <source>
        <dbReference type="PROSITE-ProRule" id="PRU00134"/>
    </source>
</evidence>
<protein>
    <recommendedName>
        <fullName evidence="5">MYND-type domain-containing protein</fullName>
    </recommendedName>
</protein>
<dbReference type="AlphaFoldDB" id="A0AAD7G044"/>
<keyword evidence="7" id="KW-1185">Reference proteome</keyword>
<dbReference type="EMBL" id="JARKIE010000352">
    <property type="protein sequence ID" value="KAJ7652211.1"/>
    <property type="molecule type" value="Genomic_DNA"/>
</dbReference>
<evidence type="ECO:0000259" key="5">
    <source>
        <dbReference type="PROSITE" id="PS50865"/>
    </source>
</evidence>
<evidence type="ECO:0000313" key="6">
    <source>
        <dbReference type="EMBL" id="KAJ7652211.1"/>
    </source>
</evidence>
<sequence length="528" mass="58468">MRNLKKAPCSFSTFLSISPEAAADFVASAIGDAGSGSAPRYCAQCVFGALHVVYPKDTVDAASEFPTESAVAEDGVADLHPAVRMQRLQRKHFHAFWSALIRFLTVVRDESQEIRFLFKFAGCFTCFAAPLNPHVAQFHRIAEVLYPDIEDSDGTFVMVAQNMHNRRWPTSTKDIIPYGGKITTQMFLRWANYTEDIAFTTFGILGHMVKICGTLIIGDMTANAELGDVFISTGWRMCRDATKALCNPHDDSEYSDRLAVAAEFRQRATFAASFLESATALAPEIFAALIAGREAKTVQLLSLILEVCHAYSISSDPTLDAQFKGFDWTIFLRWARQILADHPELQPLLGKLHRDIVASQRTIEDPLDTVYHVLAAAKSRARCHAPRCGQSLASAAATWKCCGACRVVAYCGKPCQTRAWKSGPHPHKRICAHITALVDKGGGLDDRDAFVRNCRVTNVSAEEALKVVKWEFNPVEAPPLNDDEESFANADGAAEFDALYWQLHPNEHPAAAECWERTGSYWERPSLD</sequence>
<accession>A0AAD7G044</accession>
<organism evidence="6 7">
    <name type="scientific">Mycena rosella</name>
    <name type="common">Pink bonnet</name>
    <name type="synonym">Agaricus rosellus</name>
    <dbReference type="NCBI Taxonomy" id="1033263"/>
    <lineage>
        <taxon>Eukaryota</taxon>
        <taxon>Fungi</taxon>
        <taxon>Dikarya</taxon>
        <taxon>Basidiomycota</taxon>
        <taxon>Agaricomycotina</taxon>
        <taxon>Agaricomycetes</taxon>
        <taxon>Agaricomycetidae</taxon>
        <taxon>Agaricales</taxon>
        <taxon>Marasmiineae</taxon>
        <taxon>Mycenaceae</taxon>
        <taxon>Mycena</taxon>
    </lineage>
</organism>
<dbReference type="PROSITE" id="PS50865">
    <property type="entry name" value="ZF_MYND_2"/>
    <property type="match status" value="1"/>
</dbReference>
<keyword evidence="3" id="KW-0862">Zinc</keyword>
<reference evidence="6" key="1">
    <citation type="submission" date="2023-03" db="EMBL/GenBank/DDBJ databases">
        <title>Massive genome expansion in bonnet fungi (Mycena s.s.) driven by repeated elements and novel gene families across ecological guilds.</title>
        <authorList>
            <consortium name="Lawrence Berkeley National Laboratory"/>
            <person name="Harder C.B."/>
            <person name="Miyauchi S."/>
            <person name="Viragh M."/>
            <person name="Kuo A."/>
            <person name="Thoen E."/>
            <person name="Andreopoulos B."/>
            <person name="Lu D."/>
            <person name="Skrede I."/>
            <person name="Drula E."/>
            <person name="Henrissat B."/>
            <person name="Morin E."/>
            <person name="Kohler A."/>
            <person name="Barry K."/>
            <person name="LaButti K."/>
            <person name="Morin E."/>
            <person name="Salamov A."/>
            <person name="Lipzen A."/>
            <person name="Mereny Z."/>
            <person name="Hegedus B."/>
            <person name="Baldrian P."/>
            <person name="Stursova M."/>
            <person name="Weitz H."/>
            <person name="Taylor A."/>
            <person name="Grigoriev I.V."/>
            <person name="Nagy L.G."/>
            <person name="Martin F."/>
            <person name="Kauserud H."/>
        </authorList>
    </citation>
    <scope>NUCLEOTIDE SEQUENCE</scope>
    <source>
        <strain evidence="6">CBHHK067</strain>
    </source>
</reference>
<keyword evidence="2 4" id="KW-0863">Zinc-finger</keyword>
<dbReference type="Proteomes" id="UP001221757">
    <property type="component" value="Unassembled WGS sequence"/>
</dbReference>
<keyword evidence="1" id="KW-0479">Metal-binding</keyword>
<dbReference type="InterPro" id="IPR002893">
    <property type="entry name" value="Znf_MYND"/>
</dbReference>
<dbReference type="SUPFAM" id="SSF144232">
    <property type="entry name" value="HIT/MYND zinc finger-like"/>
    <property type="match status" value="1"/>
</dbReference>
<gene>
    <name evidence="6" type="ORF">B0H17DRAFT_1215052</name>
</gene>
<evidence type="ECO:0000256" key="3">
    <source>
        <dbReference type="ARBA" id="ARBA00022833"/>
    </source>
</evidence>
<dbReference type="Gene3D" id="6.10.140.2220">
    <property type="match status" value="1"/>
</dbReference>
<evidence type="ECO:0000313" key="7">
    <source>
        <dbReference type="Proteomes" id="UP001221757"/>
    </source>
</evidence>
<dbReference type="GO" id="GO:0008270">
    <property type="term" value="F:zinc ion binding"/>
    <property type="evidence" value="ECO:0007669"/>
    <property type="project" value="UniProtKB-KW"/>
</dbReference>
<evidence type="ECO:0000256" key="1">
    <source>
        <dbReference type="ARBA" id="ARBA00022723"/>
    </source>
</evidence>